<dbReference type="GO" id="GO:0030041">
    <property type="term" value="P:actin filament polymerization"/>
    <property type="evidence" value="ECO:0007669"/>
    <property type="project" value="TreeGrafter"/>
</dbReference>
<comment type="similarity">
    <text evidence="4">Belongs to the spire family.</text>
</comment>
<keyword evidence="11" id="KW-0009">Actin-binding</keyword>
<dbReference type="GO" id="GO:0003779">
    <property type="term" value="F:actin binding"/>
    <property type="evidence" value="ECO:0007669"/>
    <property type="project" value="UniProtKB-KW"/>
</dbReference>
<keyword evidence="12" id="KW-0206">Cytoskeleton</keyword>
<reference evidence="16" key="1">
    <citation type="submission" date="2025-08" db="UniProtKB">
        <authorList>
            <consortium name="Ensembl"/>
        </authorList>
    </citation>
    <scope>IDENTIFICATION</scope>
</reference>
<dbReference type="PANTHER" id="PTHR21345">
    <property type="entry name" value="SPIRE"/>
    <property type="match status" value="1"/>
</dbReference>
<feature type="compositionally biased region" description="Low complexity" evidence="14">
    <location>
        <begin position="10"/>
        <end position="21"/>
    </location>
</feature>
<keyword evidence="13" id="KW-0968">Cytoplasmic vesicle</keyword>
<keyword evidence="6" id="KW-1003">Cell membrane</keyword>
<dbReference type="GO" id="GO:0005886">
    <property type="term" value="C:plasma membrane"/>
    <property type="evidence" value="ECO:0007669"/>
    <property type="project" value="UniProtKB-SubCell"/>
</dbReference>
<dbReference type="GO" id="GO:0015031">
    <property type="term" value="P:protein transport"/>
    <property type="evidence" value="ECO:0007669"/>
    <property type="project" value="UniProtKB-KW"/>
</dbReference>
<name>A0A8D2JNI1_SCIVU</name>
<evidence type="ECO:0000256" key="2">
    <source>
        <dbReference type="ARBA" id="ARBA00004245"/>
    </source>
</evidence>
<protein>
    <recommendedName>
        <fullName evidence="15">KIND domain-containing protein</fullName>
    </recommendedName>
</protein>
<feature type="region of interest" description="Disordered" evidence="14">
    <location>
        <begin position="1"/>
        <end position="22"/>
    </location>
</feature>
<evidence type="ECO:0000313" key="16">
    <source>
        <dbReference type="Ensembl" id="ENSSVLP00005022262.1"/>
    </source>
</evidence>
<dbReference type="GO" id="GO:0051295">
    <property type="term" value="P:establishment of meiotic spindle localization"/>
    <property type="evidence" value="ECO:0007669"/>
    <property type="project" value="TreeGrafter"/>
</dbReference>
<dbReference type="Proteomes" id="UP000694564">
    <property type="component" value="Chromosome 17"/>
</dbReference>
<dbReference type="Ensembl" id="ENSSVLT00005024772.1">
    <property type="protein sequence ID" value="ENSSVLP00005022262.1"/>
    <property type="gene ID" value="ENSSVLG00005017754.1"/>
</dbReference>
<evidence type="ECO:0000256" key="4">
    <source>
        <dbReference type="ARBA" id="ARBA00010956"/>
    </source>
</evidence>
<comment type="subcellular location">
    <subcellularLocation>
        <location evidence="3">Cell membrane</location>
        <topology evidence="3">Peripheral membrane protein</topology>
        <orientation evidence="3">Cytoplasmic side</orientation>
    </subcellularLocation>
    <subcellularLocation>
        <location evidence="2">Cytoplasm</location>
        <location evidence="2">Cytoskeleton</location>
    </subcellularLocation>
    <subcellularLocation>
        <location evidence="1">Cytoplasmic vesicle membrane</location>
        <topology evidence="1">Peripheral membrane protein</topology>
        <orientation evidence="1">Cytoplasmic side</orientation>
    </subcellularLocation>
</comment>
<reference evidence="16" key="2">
    <citation type="submission" date="2025-09" db="UniProtKB">
        <authorList>
            <consortium name="Ensembl"/>
        </authorList>
    </citation>
    <scope>IDENTIFICATION</scope>
</reference>
<dbReference type="GO" id="GO:0040038">
    <property type="term" value="P:polar body extrusion after meiotic divisions"/>
    <property type="evidence" value="ECO:0007669"/>
    <property type="project" value="TreeGrafter"/>
</dbReference>
<evidence type="ECO:0000256" key="11">
    <source>
        <dbReference type="ARBA" id="ARBA00023203"/>
    </source>
</evidence>
<keyword evidence="5" id="KW-0813">Transport</keyword>
<dbReference type="Gene3D" id="1.10.510.10">
    <property type="entry name" value="Transferase(Phosphotransferase) domain 1"/>
    <property type="match status" value="1"/>
</dbReference>
<dbReference type="GO" id="GO:0005856">
    <property type="term" value="C:cytoskeleton"/>
    <property type="evidence" value="ECO:0007669"/>
    <property type="project" value="UniProtKB-SubCell"/>
</dbReference>
<evidence type="ECO:0000259" key="15">
    <source>
        <dbReference type="PROSITE" id="PS51377"/>
    </source>
</evidence>
<dbReference type="AlphaFoldDB" id="A0A8D2JNI1"/>
<sequence>MARAGGCGGAAAPVRAGPAARSEPWELSLEEVLKVYEQPINEEQAWAVCFQACRGLRGAPCGRRSIRDTADILLHRDGSVGARQEPGERVVLCTKSTDIFDWWKQ</sequence>
<dbReference type="GO" id="GO:0036089">
    <property type="term" value="P:cleavage furrow formation"/>
    <property type="evidence" value="ECO:0007669"/>
    <property type="project" value="TreeGrafter"/>
</dbReference>
<dbReference type="GO" id="GO:0005938">
    <property type="term" value="C:cell cortex"/>
    <property type="evidence" value="ECO:0007669"/>
    <property type="project" value="TreeGrafter"/>
</dbReference>
<feature type="domain" description="KIND" evidence="15">
    <location>
        <begin position="27"/>
        <end position="105"/>
    </location>
</feature>
<dbReference type="GO" id="GO:0008017">
    <property type="term" value="F:microtubule binding"/>
    <property type="evidence" value="ECO:0007669"/>
    <property type="project" value="TreeGrafter"/>
</dbReference>
<keyword evidence="17" id="KW-1185">Reference proteome</keyword>
<keyword evidence="7" id="KW-0963">Cytoplasm</keyword>
<organism evidence="16 17">
    <name type="scientific">Sciurus vulgaris</name>
    <name type="common">Eurasian red squirrel</name>
    <dbReference type="NCBI Taxonomy" id="55149"/>
    <lineage>
        <taxon>Eukaryota</taxon>
        <taxon>Metazoa</taxon>
        <taxon>Chordata</taxon>
        <taxon>Craniata</taxon>
        <taxon>Vertebrata</taxon>
        <taxon>Euteleostomi</taxon>
        <taxon>Mammalia</taxon>
        <taxon>Eutheria</taxon>
        <taxon>Euarchontoglires</taxon>
        <taxon>Glires</taxon>
        <taxon>Rodentia</taxon>
        <taxon>Sciuromorpha</taxon>
        <taxon>Sciuridae</taxon>
        <taxon>Sciurinae</taxon>
        <taxon>Sciurini</taxon>
        <taxon>Sciurus</taxon>
    </lineage>
</organism>
<dbReference type="GO" id="GO:0048193">
    <property type="term" value="P:Golgi vesicle transport"/>
    <property type="evidence" value="ECO:0007669"/>
    <property type="project" value="TreeGrafter"/>
</dbReference>
<evidence type="ECO:0000256" key="6">
    <source>
        <dbReference type="ARBA" id="ARBA00022475"/>
    </source>
</evidence>
<dbReference type="InterPro" id="IPR011019">
    <property type="entry name" value="KIND_dom"/>
</dbReference>
<evidence type="ECO:0000256" key="13">
    <source>
        <dbReference type="ARBA" id="ARBA00023329"/>
    </source>
</evidence>
<dbReference type="PROSITE" id="PS51377">
    <property type="entry name" value="KIND"/>
    <property type="match status" value="1"/>
</dbReference>
<keyword evidence="10" id="KW-0472">Membrane</keyword>
<dbReference type="PANTHER" id="PTHR21345:SF5">
    <property type="entry name" value="PROTEIN SPIRE HOMOLOG 2"/>
    <property type="match status" value="1"/>
</dbReference>
<evidence type="ECO:0000256" key="10">
    <source>
        <dbReference type="ARBA" id="ARBA00023136"/>
    </source>
</evidence>
<evidence type="ECO:0000256" key="7">
    <source>
        <dbReference type="ARBA" id="ARBA00022490"/>
    </source>
</evidence>
<dbReference type="GO" id="GO:0051639">
    <property type="term" value="P:actin filament network formation"/>
    <property type="evidence" value="ECO:0007669"/>
    <property type="project" value="TreeGrafter"/>
</dbReference>
<evidence type="ECO:0000313" key="17">
    <source>
        <dbReference type="Proteomes" id="UP000694564"/>
    </source>
</evidence>
<proteinExistence type="inferred from homology"/>
<dbReference type="Pfam" id="PF16474">
    <property type="entry name" value="KIND"/>
    <property type="match status" value="1"/>
</dbReference>
<dbReference type="InterPro" id="IPR029901">
    <property type="entry name" value="Spire"/>
</dbReference>
<dbReference type="GO" id="GO:0030659">
    <property type="term" value="C:cytoplasmic vesicle membrane"/>
    <property type="evidence" value="ECO:0007669"/>
    <property type="project" value="UniProtKB-SubCell"/>
</dbReference>
<evidence type="ECO:0000256" key="8">
    <source>
        <dbReference type="ARBA" id="ARBA00022737"/>
    </source>
</evidence>
<evidence type="ECO:0000256" key="12">
    <source>
        <dbReference type="ARBA" id="ARBA00023212"/>
    </source>
</evidence>
<evidence type="ECO:0000256" key="3">
    <source>
        <dbReference type="ARBA" id="ARBA00004413"/>
    </source>
</evidence>
<dbReference type="GO" id="GO:0045010">
    <property type="term" value="P:actin nucleation"/>
    <property type="evidence" value="ECO:0007669"/>
    <property type="project" value="InterPro"/>
</dbReference>
<dbReference type="GeneTree" id="ENSGT00390000003058"/>
<evidence type="ECO:0000256" key="14">
    <source>
        <dbReference type="SAM" id="MobiDB-lite"/>
    </source>
</evidence>
<evidence type="ECO:0000256" key="9">
    <source>
        <dbReference type="ARBA" id="ARBA00022927"/>
    </source>
</evidence>
<keyword evidence="8" id="KW-0677">Repeat</keyword>
<keyword evidence="9" id="KW-0653">Protein transport</keyword>
<evidence type="ECO:0000256" key="1">
    <source>
        <dbReference type="ARBA" id="ARBA00004180"/>
    </source>
</evidence>
<evidence type="ECO:0000256" key="5">
    <source>
        <dbReference type="ARBA" id="ARBA00022448"/>
    </source>
</evidence>
<accession>A0A8D2JNI1</accession>